<protein>
    <submittedName>
        <fullName evidence="3">Transmembrane 6 superfamily member 1</fullName>
    </submittedName>
</protein>
<keyword evidence="1" id="KW-1133">Transmembrane helix</keyword>
<keyword evidence="1" id="KW-0472">Membrane</keyword>
<sequence>MNASAGTGVFVLSLMSIPISYFFNSLIYILSAGCTTLLILAISARLLFKRKAPEDPLFYVYGVHAFLSVVNLIIGLEQDSIIDGFVTFYLKEADPHINTAHGHMIAYWDGCVHYLMYLLMIAAITWGDSYRAIGLYWVGSFLTRVIVYILGNVVGKYTKNNGIHLDGYCWECKPLSLMHSSHKKKKKKKKKKNQVIQTSLFFKLAA</sequence>
<feature type="domain" description="Transmembrane 6 superfamily member 1/2 transmembrane" evidence="2">
    <location>
        <begin position="15"/>
        <end position="160"/>
    </location>
</feature>
<evidence type="ECO:0000313" key="4">
    <source>
        <dbReference type="Proteomes" id="UP000472263"/>
    </source>
</evidence>
<organism evidence="3 4">
    <name type="scientific">Myripristis murdjan</name>
    <name type="common">pinecone soldierfish</name>
    <dbReference type="NCBI Taxonomy" id="586833"/>
    <lineage>
        <taxon>Eukaryota</taxon>
        <taxon>Metazoa</taxon>
        <taxon>Chordata</taxon>
        <taxon>Craniata</taxon>
        <taxon>Vertebrata</taxon>
        <taxon>Euteleostomi</taxon>
        <taxon>Actinopterygii</taxon>
        <taxon>Neopterygii</taxon>
        <taxon>Teleostei</taxon>
        <taxon>Neoteleostei</taxon>
        <taxon>Acanthomorphata</taxon>
        <taxon>Holocentriformes</taxon>
        <taxon>Holocentridae</taxon>
        <taxon>Myripristis</taxon>
    </lineage>
</organism>
<reference evidence="3" key="1">
    <citation type="submission" date="2019-06" db="EMBL/GenBank/DDBJ databases">
        <authorList>
            <consortium name="Wellcome Sanger Institute Data Sharing"/>
        </authorList>
    </citation>
    <scope>NUCLEOTIDE SEQUENCE [LARGE SCALE GENOMIC DNA]</scope>
</reference>
<keyword evidence="1" id="KW-0812">Transmembrane</keyword>
<dbReference type="PANTHER" id="PTHR14568:SF10">
    <property type="entry name" value="TRANSMEMBRANE 6 SUPERFAMILY MEMBER 1"/>
    <property type="match status" value="1"/>
</dbReference>
<dbReference type="InterPro" id="IPR059044">
    <property type="entry name" value="TM_Tm6sf1/2"/>
</dbReference>
<gene>
    <name evidence="3" type="primary">TM6SF1</name>
</gene>
<dbReference type="GeneTree" id="ENSGT00390000012913"/>
<evidence type="ECO:0000256" key="1">
    <source>
        <dbReference type="SAM" id="Phobius"/>
    </source>
</evidence>
<feature type="transmembrane region" description="Helical" evidence="1">
    <location>
        <begin position="105"/>
        <end position="126"/>
    </location>
</feature>
<reference evidence="3" key="3">
    <citation type="submission" date="2025-09" db="UniProtKB">
        <authorList>
            <consortium name="Ensembl"/>
        </authorList>
    </citation>
    <scope>IDENTIFICATION</scope>
</reference>
<evidence type="ECO:0000259" key="2">
    <source>
        <dbReference type="Pfam" id="PF26083"/>
    </source>
</evidence>
<dbReference type="Pfam" id="PF26083">
    <property type="entry name" value="TM_Tm6sf2"/>
    <property type="match status" value="1"/>
</dbReference>
<reference evidence="3" key="2">
    <citation type="submission" date="2025-08" db="UniProtKB">
        <authorList>
            <consortium name="Ensembl"/>
        </authorList>
    </citation>
    <scope>IDENTIFICATION</scope>
</reference>
<evidence type="ECO:0000313" key="3">
    <source>
        <dbReference type="Ensembl" id="ENSMMDP00005008100.1"/>
    </source>
</evidence>
<dbReference type="Ensembl" id="ENSMMDT00005008339.1">
    <property type="protein sequence ID" value="ENSMMDP00005008100.1"/>
    <property type="gene ID" value="ENSMMDG00005004488.1"/>
</dbReference>
<feature type="transmembrane region" description="Helical" evidence="1">
    <location>
        <begin position="133"/>
        <end position="151"/>
    </location>
</feature>
<keyword evidence="4" id="KW-1185">Reference proteome</keyword>
<feature type="transmembrane region" description="Helical" evidence="1">
    <location>
        <begin position="57"/>
        <end position="76"/>
    </location>
</feature>
<proteinExistence type="predicted"/>
<dbReference type="PANTHER" id="PTHR14568">
    <property type="entry name" value="TRANSMEMBRANE SUPERFAMILY 6 MEMBER 1/2"/>
    <property type="match status" value="1"/>
</dbReference>
<dbReference type="GO" id="GO:0005765">
    <property type="term" value="C:lysosomal membrane"/>
    <property type="evidence" value="ECO:0007669"/>
    <property type="project" value="TreeGrafter"/>
</dbReference>
<feature type="transmembrane region" description="Helical" evidence="1">
    <location>
        <begin position="26"/>
        <end position="48"/>
    </location>
</feature>
<dbReference type="AlphaFoldDB" id="A0A667WR57"/>
<accession>A0A667WR57</accession>
<name>A0A667WR57_9TELE</name>
<dbReference type="Proteomes" id="UP000472263">
    <property type="component" value="Chromosome 3"/>
</dbReference>